<dbReference type="Proteomes" id="UP000597762">
    <property type="component" value="Unassembled WGS sequence"/>
</dbReference>
<keyword evidence="1" id="KW-1133">Transmembrane helix</keyword>
<gene>
    <name evidence="2" type="ORF">SPHA_60410</name>
</gene>
<dbReference type="EMBL" id="CAHIKZ030004203">
    <property type="protein sequence ID" value="CAE1308549.1"/>
    <property type="molecule type" value="Genomic_DNA"/>
</dbReference>
<keyword evidence="1" id="KW-0472">Membrane</keyword>
<name>A0A812DPQ3_ACAPH</name>
<comment type="caution">
    <text evidence="2">The sequence shown here is derived from an EMBL/GenBank/DDBJ whole genome shotgun (WGS) entry which is preliminary data.</text>
</comment>
<feature type="transmembrane region" description="Helical" evidence="1">
    <location>
        <begin position="36"/>
        <end position="54"/>
    </location>
</feature>
<sequence>MGSILFLFLFLLSLIFSSLFLCLFAFFFFSLFHFNVFLYFSSIFISFLFCFYPYRIHLYFFFSLYFLARFLIIFNFPLFLSSVSSSPFDIFFICSFLYFSHPIFSSPPQFTPIHHPHPGTPYISLSSFFFSFHSAVLFHLFSFHSPPPQPFCCSLEHSYLLYSIFFFSHQSIANVFNLPPPPPFL</sequence>
<evidence type="ECO:0000313" key="3">
    <source>
        <dbReference type="Proteomes" id="UP000597762"/>
    </source>
</evidence>
<protein>
    <submittedName>
        <fullName evidence="2">Uncharacterized protein</fullName>
    </submittedName>
</protein>
<feature type="transmembrane region" description="Helical" evidence="1">
    <location>
        <begin position="60"/>
        <end position="78"/>
    </location>
</feature>
<evidence type="ECO:0000256" key="1">
    <source>
        <dbReference type="SAM" id="Phobius"/>
    </source>
</evidence>
<feature type="transmembrane region" description="Helical" evidence="1">
    <location>
        <begin position="122"/>
        <end position="141"/>
    </location>
</feature>
<reference evidence="2" key="1">
    <citation type="submission" date="2021-01" db="EMBL/GenBank/DDBJ databases">
        <authorList>
            <person name="Li R."/>
            <person name="Bekaert M."/>
        </authorList>
    </citation>
    <scope>NUCLEOTIDE SEQUENCE</scope>
    <source>
        <strain evidence="2">Farmed</strain>
    </source>
</reference>
<keyword evidence="1" id="KW-0812">Transmembrane</keyword>
<feature type="transmembrane region" description="Helical" evidence="1">
    <location>
        <begin position="6"/>
        <end position="29"/>
    </location>
</feature>
<keyword evidence="3" id="KW-1185">Reference proteome</keyword>
<accession>A0A812DPQ3</accession>
<proteinExistence type="predicted"/>
<evidence type="ECO:0000313" key="2">
    <source>
        <dbReference type="EMBL" id="CAE1308549.1"/>
    </source>
</evidence>
<organism evidence="2 3">
    <name type="scientific">Acanthosepion pharaonis</name>
    <name type="common">Pharaoh cuttlefish</name>
    <name type="synonym">Sepia pharaonis</name>
    <dbReference type="NCBI Taxonomy" id="158019"/>
    <lineage>
        <taxon>Eukaryota</taxon>
        <taxon>Metazoa</taxon>
        <taxon>Spiralia</taxon>
        <taxon>Lophotrochozoa</taxon>
        <taxon>Mollusca</taxon>
        <taxon>Cephalopoda</taxon>
        <taxon>Coleoidea</taxon>
        <taxon>Decapodiformes</taxon>
        <taxon>Sepiida</taxon>
        <taxon>Sepiina</taxon>
        <taxon>Sepiidae</taxon>
        <taxon>Acanthosepion</taxon>
    </lineage>
</organism>
<dbReference type="AlphaFoldDB" id="A0A812DPQ3"/>